<gene>
    <name evidence="2" type="ORF">GRJ2_000633300</name>
</gene>
<evidence type="ECO:0000313" key="3">
    <source>
        <dbReference type="Proteomes" id="UP001623348"/>
    </source>
</evidence>
<comment type="caution">
    <text evidence="2">The sequence shown here is derived from an EMBL/GenBank/DDBJ whole genome shotgun (WGS) entry which is preliminary data.</text>
</comment>
<evidence type="ECO:0000256" key="1">
    <source>
        <dbReference type="SAM" id="MobiDB-lite"/>
    </source>
</evidence>
<accession>A0ABC9W9A0</accession>
<keyword evidence="3" id="KW-1185">Reference proteome</keyword>
<proteinExistence type="predicted"/>
<evidence type="ECO:0000313" key="2">
    <source>
        <dbReference type="EMBL" id="GAB0181680.1"/>
    </source>
</evidence>
<sequence length="236" mass="25052">MPASSKMDPLLAKAKPISGGGSASGVTELTRGKKPAQQKQQLGTAVRRCERNSPADTKVSAEGGGGGTPGTRAEIPLQPMEKTMVRQAVSLQPMEDDGGAEIPPVARGGPHTGAGGCPKEAVTPWKAHAGASSLQDLWTRGERSPHQGRFAGRTCDLMGDPRWSSLFLKVCTPWEGPTLEQLVKNCSPWEGLMLEKLVRTVSCGRGPTLEQGQNFIDNLIDNYIITIHVCSLLTTG</sequence>
<organism evidence="2 3">
    <name type="scientific">Grus japonensis</name>
    <name type="common">Japanese crane</name>
    <name type="synonym">Red-crowned crane</name>
    <dbReference type="NCBI Taxonomy" id="30415"/>
    <lineage>
        <taxon>Eukaryota</taxon>
        <taxon>Metazoa</taxon>
        <taxon>Chordata</taxon>
        <taxon>Craniata</taxon>
        <taxon>Vertebrata</taxon>
        <taxon>Euteleostomi</taxon>
        <taxon>Archelosauria</taxon>
        <taxon>Archosauria</taxon>
        <taxon>Dinosauria</taxon>
        <taxon>Saurischia</taxon>
        <taxon>Theropoda</taxon>
        <taxon>Coelurosauria</taxon>
        <taxon>Aves</taxon>
        <taxon>Neognathae</taxon>
        <taxon>Neoaves</taxon>
        <taxon>Gruiformes</taxon>
        <taxon>Gruidae</taxon>
        <taxon>Grus</taxon>
    </lineage>
</organism>
<dbReference type="AlphaFoldDB" id="A0ABC9W9A0"/>
<reference evidence="2 3" key="1">
    <citation type="submission" date="2024-06" db="EMBL/GenBank/DDBJ databases">
        <title>The draft genome of Grus japonensis, version 3.</title>
        <authorList>
            <person name="Nabeshima K."/>
            <person name="Suzuki S."/>
            <person name="Onuma M."/>
        </authorList>
    </citation>
    <scope>NUCLEOTIDE SEQUENCE [LARGE SCALE GENOMIC DNA]</scope>
    <source>
        <strain evidence="2 3">451A</strain>
    </source>
</reference>
<feature type="region of interest" description="Disordered" evidence="1">
    <location>
        <begin position="1"/>
        <end position="74"/>
    </location>
</feature>
<feature type="region of interest" description="Disordered" evidence="1">
    <location>
        <begin position="101"/>
        <end position="121"/>
    </location>
</feature>
<dbReference type="EMBL" id="BAAFJT010000002">
    <property type="protein sequence ID" value="GAB0181680.1"/>
    <property type="molecule type" value="Genomic_DNA"/>
</dbReference>
<name>A0ABC9W9A0_GRUJA</name>
<protein>
    <submittedName>
        <fullName evidence="2">EH domain-containing protein 4</fullName>
    </submittedName>
</protein>
<dbReference type="Proteomes" id="UP001623348">
    <property type="component" value="Unassembled WGS sequence"/>
</dbReference>